<feature type="domain" description="TNase-like" evidence="1">
    <location>
        <begin position="33"/>
        <end position="135"/>
    </location>
</feature>
<dbReference type="Pfam" id="PF00565">
    <property type="entry name" value="SNase"/>
    <property type="match status" value="1"/>
</dbReference>
<dbReference type="RefSeq" id="WP_191320763.1">
    <property type="nucleotide sequence ID" value="NZ_BNCG01000024.1"/>
</dbReference>
<dbReference type="InterPro" id="IPR016071">
    <property type="entry name" value="Staphylococal_nuclease_OB-fold"/>
</dbReference>
<dbReference type="Proteomes" id="UP001595704">
    <property type="component" value="Unassembled WGS sequence"/>
</dbReference>
<accession>A0ABV7UGW8</accession>
<comment type="caution">
    <text evidence="2">The sequence shown here is derived from an EMBL/GenBank/DDBJ whole genome shotgun (WGS) entry which is preliminary data.</text>
</comment>
<name>A0ABV7UGW8_9HYPH</name>
<proteinExistence type="predicted"/>
<reference evidence="3" key="1">
    <citation type="journal article" date="2019" name="Int. J. Syst. Evol. Microbiol.">
        <title>The Global Catalogue of Microorganisms (GCM) 10K type strain sequencing project: providing services to taxonomists for standard genome sequencing and annotation.</title>
        <authorList>
            <consortium name="The Broad Institute Genomics Platform"/>
            <consortium name="The Broad Institute Genome Sequencing Center for Infectious Disease"/>
            <person name="Wu L."/>
            <person name="Ma J."/>
        </authorList>
    </citation>
    <scope>NUCLEOTIDE SEQUENCE [LARGE SCALE GENOMIC DNA]</scope>
    <source>
        <strain evidence="3">KCTC 42282</strain>
    </source>
</reference>
<evidence type="ECO:0000313" key="3">
    <source>
        <dbReference type="Proteomes" id="UP001595704"/>
    </source>
</evidence>
<gene>
    <name evidence="2" type="ORF">ACFONL_07970</name>
</gene>
<sequence>MSPAIFLAIIIATAAFIYLTRPIRRTVDPKHAHAIDGDTLVIWRPGTKFSERVRIENIDAPEMRTLGGLFINPRGLKARDELSRLLANATEVILIGPPRCDRYGRSLARVKVRIRGREKDVGAHLIRLGLARAWI</sequence>
<dbReference type="SUPFAM" id="SSF50199">
    <property type="entry name" value="Staphylococcal nuclease"/>
    <property type="match status" value="1"/>
</dbReference>
<dbReference type="PROSITE" id="PS50830">
    <property type="entry name" value="TNASE_3"/>
    <property type="match status" value="1"/>
</dbReference>
<evidence type="ECO:0000313" key="2">
    <source>
        <dbReference type="EMBL" id="MFC3637319.1"/>
    </source>
</evidence>
<organism evidence="2 3">
    <name type="scientific">Camelimonas fluminis</name>
    <dbReference type="NCBI Taxonomy" id="1576911"/>
    <lineage>
        <taxon>Bacteria</taxon>
        <taxon>Pseudomonadati</taxon>
        <taxon>Pseudomonadota</taxon>
        <taxon>Alphaproteobacteria</taxon>
        <taxon>Hyphomicrobiales</taxon>
        <taxon>Chelatococcaceae</taxon>
        <taxon>Camelimonas</taxon>
    </lineage>
</organism>
<protein>
    <submittedName>
        <fullName evidence="2">Thermonuclease family protein</fullName>
    </submittedName>
</protein>
<dbReference type="Gene3D" id="2.40.50.90">
    <property type="match status" value="1"/>
</dbReference>
<dbReference type="InterPro" id="IPR035437">
    <property type="entry name" value="SNase_OB-fold_sf"/>
</dbReference>
<dbReference type="EMBL" id="JBHRYC010000034">
    <property type="protein sequence ID" value="MFC3637319.1"/>
    <property type="molecule type" value="Genomic_DNA"/>
</dbReference>
<keyword evidence="3" id="KW-1185">Reference proteome</keyword>
<evidence type="ECO:0000259" key="1">
    <source>
        <dbReference type="PROSITE" id="PS50830"/>
    </source>
</evidence>